<evidence type="ECO:0000313" key="1">
    <source>
        <dbReference type="EMBL" id="QRR00804.1"/>
    </source>
</evidence>
<gene>
    <name evidence="1" type="ORF">HWI92_07725</name>
</gene>
<proteinExistence type="predicted"/>
<reference evidence="1 2" key="1">
    <citation type="submission" date="2020-06" db="EMBL/GenBank/DDBJ databases">
        <title>Dyadobacter sandarakinus sp. nov., isolated from the soil of the Arctic Yellow River Station.</title>
        <authorList>
            <person name="Zhang Y."/>
            <person name="Peng F."/>
        </authorList>
    </citation>
    <scope>NUCLEOTIDE SEQUENCE [LARGE SCALE GENOMIC DNA]</scope>
    <source>
        <strain evidence="1 2">Q3-56</strain>
    </source>
</reference>
<accession>A0ABX7I408</accession>
<sequence>MLYQIPAYVYHDGEPIDKGTETDIFYSDPQVLNAIKEGIDQVKVGKSTCIRDLKMYGQISLRLLLFT</sequence>
<keyword evidence="2" id="KW-1185">Reference proteome</keyword>
<organism evidence="1 2">
    <name type="scientific">Dyadobacter sandarakinus</name>
    <dbReference type="NCBI Taxonomy" id="2747268"/>
    <lineage>
        <taxon>Bacteria</taxon>
        <taxon>Pseudomonadati</taxon>
        <taxon>Bacteroidota</taxon>
        <taxon>Cytophagia</taxon>
        <taxon>Cytophagales</taxon>
        <taxon>Spirosomataceae</taxon>
        <taxon>Dyadobacter</taxon>
    </lineage>
</organism>
<evidence type="ECO:0000313" key="2">
    <source>
        <dbReference type="Proteomes" id="UP000612680"/>
    </source>
</evidence>
<dbReference type="RefSeq" id="WP_204662393.1">
    <property type="nucleotide sequence ID" value="NZ_CP056775.1"/>
</dbReference>
<name>A0ABX7I408_9BACT</name>
<dbReference type="EMBL" id="CP056775">
    <property type="protein sequence ID" value="QRR00804.1"/>
    <property type="molecule type" value="Genomic_DNA"/>
</dbReference>
<dbReference type="Proteomes" id="UP000612680">
    <property type="component" value="Chromosome"/>
</dbReference>
<protein>
    <submittedName>
        <fullName evidence="1">Uncharacterized protein</fullName>
    </submittedName>
</protein>